<gene>
    <name evidence="2" type="ORF">PM3016_4252</name>
</gene>
<feature type="transmembrane region" description="Helical" evidence="1">
    <location>
        <begin position="122"/>
        <end position="141"/>
    </location>
</feature>
<keyword evidence="1" id="KW-0472">Membrane</keyword>
<dbReference type="Proteomes" id="UP000007523">
    <property type="component" value="Chromosome"/>
</dbReference>
<keyword evidence="1" id="KW-0812">Transmembrane</keyword>
<protein>
    <submittedName>
        <fullName evidence="2">Uncharacterized protein</fullName>
    </submittedName>
</protein>
<dbReference type="AlphaFoldDB" id="H6NMY4"/>
<feature type="transmembrane region" description="Helical" evidence="1">
    <location>
        <begin position="6"/>
        <end position="24"/>
    </location>
</feature>
<keyword evidence="1" id="KW-1133">Transmembrane helix</keyword>
<evidence type="ECO:0000313" key="3">
    <source>
        <dbReference type="Proteomes" id="UP000007523"/>
    </source>
</evidence>
<dbReference type="KEGG" id="pmq:PM3016_4252"/>
<keyword evidence="3" id="KW-1185">Reference proteome</keyword>
<evidence type="ECO:0000313" key="2">
    <source>
        <dbReference type="EMBL" id="AFC31024.1"/>
    </source>
</evidence>
<proteinExistence type="predicted"/>
<evidence type="ECO:0000256" key="1">
    <source>
        <dbReference type="SAM" id="Phobius"/>
    </source>
</evidence>
<feature type="transmembrane region" description="Helical" evidence="1">
    <location>
        <begin position="31"/>
        <end position="52"/>
    </location>
</feature>
<feature type="transmembrane region" description="Helical" evidence="1">
    <location>
        <begin position="89"/>
        <end position="110"/>
    </location>
</feature>
<feature type="transmembrane region" description="Helical" evidence="1">
    <location>
        <begin position="64"/>
        <end position="82"/>
    </location>
</feature>
<dbReference type="EMBL" id="CP003235">
    <property type="protein sequence ID" value="AFC31024.1"/>
    <property type="molecule type" value="Genomic_DNA"/>
</dbReference>
<sequence length="179" mass="20851">MIQLILWSFFLVPWLSLFLMNRQALGRYMPVALLATVMNTIVYQMAWTYGWWKYKETLFPWDKVAQVHTVYGAFLAGTLWIFCFTYGRFWIYMMVNIGVDLTYAFGLRMLWKTLGITAGGNLPPWGSFAIMTFMALLLYLYQMWQEKAFAPAPSPAEEKGKVRITMISRSARLLKHGAR</sequence>
<name>H6NMY4_9BACL</name>
<accession>H6NMY4</accession>
<dbReference type="RefSeq" id="WP_014370835.1">
    <property type="nucleotide sequence ID" value="NC_016935.1"/>
</dbReference>
<dbReference type="HOGENOM" id="CLU_130942_0_0_9"/>
<reference evidence="2 3" key="1">
    <citation type="journal article" date="2012" name="J. Bacteriol.">
        <title>Complete Genome Sequence of Paenibacillus mucilaginosus 3016, a Bacterium Functional as Microbial Fertilizer.</title>
        <authorList>
            <person name="Ma M."/>
            <person name="Wang Z."/>
            <person name="Li L."/>
            <person name="Jiang X."/>
            <person name="Guan D."/>
            <person name="Cao F."/>
            <person name="Chen H."/>
            <person name="Wang X."/>
            <person name="Shen D."/>
            <person name="Du B."/>
            <person name="Li J."/>
        </authorList>
    </citation>
    <scope>NUCLEOTIDE SEQUENCE [LARGE SCALE GENOMIC DNA]</scope>
    <source>
        <strain evidence="2 3">3016</strain>
    </source>
</reference>
<organism evidence="2 3">
    <name type="scientific">Paenibacillus mucilaginosus 3016</name>
    <dbReference type="NCBI Taxonomy" id="1116391"/>
    <lineage>
        <taxon>Bacteria</taxon>
        <taxon>Bacillati</taxon>
        <taxon>Bacillota</taxon>
        <taxon>Bacilli</taxon>
        <taxon>Bacillales</taxon>
        <taxon>Paenibacillaceae</taxon>
        <taxon>Paenibacillus</taxon>
    </lineage>
</organism>